<dbReference type="PRINTS" id="PR00079">
    <property type="entry name" value="G6PDHDRGNASE"/>
</dbReference>
<dbReference type="InterPro" id="IPR001282">
    <property type="entry name" value="G6P_DH"/>
</dbReference>
<dbReference type="NCBIfam" id="TIGR00871">
    <property type="entry name" value="zwf"/>
    <property type="match status" value="1"/>
</dbReference>
<evidence type="ECO:0000313" key="10">
    <source>
        <dbReference type="EMBL" id="CAE4649268.1"/>
    </source>
</evidence>
<name>A0A7S4SLP1_9DINO</name>
<dbReference type="PANTHER" id="PTHR23429">
    <property type="entry name" value="GLUCOSE-6-PHOSPHATE 1-DEHYDROGENASE G6PD"/>
    <property type="match status" value="1"/>
</dbReference>
<dbReference type="InterPro" id="IPR006148">
    <property type="entry name" value="Glc/Gal-6P_isomerase"/>
</dbReference>
<proteinExistence type="inferred from homology"/>
<keyword evidence="2 6" id="KW-0313">Glucose metabolism</keyword>
<dbReference type="InterPro" id="IPR037171">
    <property type="entry name" value="NagB/RpiA_transferase-like"/>
</dbReference>
<dbReference type="PANTHER" id="PTHR23429:SF0">
    <property type="entry name" value="GLUCOSE-6-PHOSPHATE 1-DEHYDROGENASE"/>
    <property type="match status" value="1"/>
</dbReference>
<feature type="domain" description="Glucose-6-phosphate dehydrogenase NAD-binding" evidence="7">
    <location>
        <begin position="303"/>
        <end position="486"/>
    </location>
</feature>
<dbReference type="EC" id="1.1.1.49" evidence="6"/>
<comment type="catalytic activity">
    <reaction evidence="6">
        <text>D-glucose 6-phosphate + NADP(+) = 6-phospho-D-glucono-1,5-lactone + NADPH + H(+)</text>
        <dbReference type="Rhea" id="RHEA:15841"/>
        <dbReference type="ChEBI" id="CHEBI:15378"/>
        <dbReference type="ChEBI" id="CHEBI:57783"/>
        <dbReference type="ChEBI" id="CHEBI:57955"/>
        <dbReference type="ChEBI" id="CHEBI:58349"/>
        <dbReference type="ChEBI" id="CHEBI:61548"/>
        <dbReference type="EC" id="1.1.1.49"/>
    </reaction>
</comment>
<dbReference type="SUPFAM" id="SSF100950">
    <property type="entry name" value="NagB/RpiA/CoA transferase-like"/>
    <property type="match status" value="1"/>
</dbReference>
<dbReference type="InterPro" id="IPR022674">
    <property type="entry name" value="G6P_DH_NAD-bd"/>
</dbReference>
<dbReference type="Gene3D" id="3.40.50.1360">
    <property type="match status" value="1"/>
</dbReference>
<evidence type="ECO:0000256" key="1">
    <source>
        <dbReference type="ARBA" id="ARBA00004937"/>
    </source>
</evidence>
<evidence type="ECO:0000256" key="4">
    <source>
        <dbReference type="ARBA" id="ARBA00023002"/>
    </source>
</evidence>
<feature type="domain" description="Glucose-6-phosphate dehydrogenase C-terminal" evidence="9">
    <location>
        <begin position="488"/>
        <end position="777"/>
    </location>
</feature>
<dbReference type="SUPFAM" id="SSF55347">
    <property type="entry name" value="Glyceraldehyde-3-phosphate dehydrogenase-like, C-terminal domain"/>
    <property type="match status" value="1"/>
</dbReference>
<evidence type="ECO:0000256" key="3">
    <source>
        <dbReference type="ARBA" id="ARBA00022857"/>
    </source>
</evidence>
<accession>A0A7S4SLP1</accession>
<dbReference type="GO" id="GO:0004345">
    <property type="term" value="F:glucose-6-phosphate dehydrogenase activity"/>
    <property type="evidence" value="ECO:0007669"/>
    <property type="project" value="UniProtKB-EC"/>
</dbReference>
<dbReference type="UniPathway" id="UPA00115">
    <property type="reaction ID" value="UER00408"/>
</dbReference>
<protein>
    <recommendedName>
        <fullName evidence="6">Glucose-6-phosphate 1-dehydrogenase</fullName>
        <ecNumber evidence="6">1.1.1.49</ecNumber>
    </recommendedName>
</protein>
<evidence type="ECO:0000259" key="7">
    <source>
        <dbReference type="Pfam" id="PF00479"/>
    </source>
</evidence>
<dbReference type="Gene3D" id="3.40.50.720">
    <property type="entry name" value="NAD(P)-binding Rossmann-like Domain"/>
    <property type="match status" value="1"/>
</dbReference>
<dbReference type="GO" id="GO:0009051">
    <property type="term" value="P:pentose-phosphate shunt, oxidative branch"/>
    <property type="evidence" value="ECO:0007669"/>
    <property type="project" value="TreeGrafter"/>
</dbReference>
<dbReference type="Pfam" id="PF00479">
    <property type="entry name" value="G6PD_N"/>
    <property type="match status" value="1"/>
</dbReference>
<keyword evidence="3 6" id="KW-0521">NADP</keyword>
<dbReference type="AlphaFoldDB" id="A0A7S4SLP1"/>
<gene>
    <name evidence="10" type="ORF">AMON00008_LOCUS51961</name>
</gene>
<evidence type="ECO:0000259" key="9">
    <source>
        <dbReference type="Pfam" id="PF02781"/>
    </source>
</evidence>
<dbReference type="SUPFAM" id="SSF51735">
    <property type="entry name" value="NAD(P)-binding Rossmann-fold domains"/>
    <property type="match status" value="1"/>
</dbReference>
<keyword evidence="5 6" id="KW-0119">Carbohydrate metabolism</keyword>
<dbReference type="InterPro" id="IPR036291">
    <property type="entry name" value="NAD(P)-bd_dom_sf"/>
</dbReference>
<dbReference type="Gene3D" id="3.30.360.10">
    <property type="entry name" value="Dihydrodipicolinate Reductase, domain 2"/>
    <property type="match status" value="1"/>
</dbReference>
<dbReference type="Pfam" id="PF01182">
    <property type="entry name" value="Glucosamine_iso"/>
    <property type="match status" value="1"/>
</dbReference>
<dbReference type="GO" id="GO:0050661">
    <property type="term" value="F:NADP binding"/>
    <property type="evidence" value="ECO:0007669"/>
    <property type="project" value="InterPro"/>
</dbReference>
<dbReference type="GO" id="GO:0006006">
    <property type="term" value="P:glucose metabolic process"/>
    <property type="evidence" value="ECO:0007669"/>
    <property type="project" value="UniProtKB-KW"/>
</dbReference>
<keyword evidence="4 6" id="KW-0560">Oxidoreductase</keyword>
<reference evidence="10" key="1">
    <citation type="submission" date="2021-01" db="EMBL/GenBank/DDBJ databases">
        <authorList>
            <person name="Corre E."/>
            <person name="Pelletier E."/>
            <person name="Niang G."/>
            <person name="Scheremetjew M."/>
            <person name="Finn R."/>
            <person name="Kale V."/>
            <person name="Holt S."/>
            <person name="Cochrane G."/>
            <person name="Meng A."/>
            <person name="Brown T."/>
            <person name="Cohen L."/>
        </authorList>
    </citation>
    <scope>NUCLEOTIDE SEQUENCE</scope>
    <source>
        <strain evidence="10">CCMP3105</strain>
    </source>
</reference>
<evidence type="ECO:0000256" key="6">
    <source>
        <dbReference type="RuleBase" id="RU362120"/>
    </source>
</evidence>
<feature type="domain" description="Glucosamine/galactosamine-6-phosphate isomerase" evidence="8">
    <location>
        <begin position="11"/>
        <end position="222"/>
    </location>
</feature>
<comment type="pathway">
    <text evidence="1 6">Carbohydrate degradation; pentose phosphate pathway; D-ribulose 5-phosphate from D-glucose 6-phosphate (oxidative stage): step 1/3.</text>
</comment>
<evidence type="ECO:0000259" key="8">
    <source>
        <dbReference type="Pfam" id="PF01182"/>
    </source>
</evidence>
<evidence type="ECO:0000256" key="2">
    <source>
        <dbReference type="ARBA" id="ARBA00022526"/>
    </source>
</evidence>
<sequence length="794" mass="90881">MGIERIQAATERDFVDKAVDYIQETIMKFQLSHSVGCFVLGLHGSNGRVRRARQIDVLSNLACRTSIDWQRLKMFLVDERYGVQAEEDSNAHLVRDSFLKTLSKCGVAFPDEHFIAPDTALEPMEACATDYQSRLCALFEQENGPHLVTIGLGSDMHVASIFPEWYQTAPERWAEATRKGIGVLCTKTTTFEVPRRICVNLRVIRKAERIMLTLQEGSEEAWTRVKEAFNEERFSERRPKRQKVADPTNVLLTTDGVMMVQAKGRGTRQAPPPPPSPLDYVLKYSNISVMQLRVDTENSYALVVMGAGGDLARKKTFPSIFQLHLGRLLPANTSVIGCEDTSFHSDLGAMDDLWEKRLRSHLEKEKGWVPEDLQEFRERMDFAPVSYSDPSTLQALDRRIRERAEGHARDNRIFYLALPSFLFGKAVEQLRLHCWSETGSCRVIVEKPFGKNGEEARELSDRLTKHLAESETFRIDHYLAKTLVLNLLTLRFANRELGHLFHQHHIANVRITFKEAIGVQGRAGYFDGYGIIRDIMQNHLMQVLTLVAMEAPASLAAEDVRDEKVKVLKQIRPIDARDCVIGQYDGYQDDADIRKLNEKKGHPSRCATFAVVVLYLDNERWSGVPFIMKAGKAMETQHTIVRLQFKKAPPHSLFGDQPQNELVIRIQPREAIYYKMLAKLPGLGQGPRDVQQTVLDLDLKKRFELRRTPEAYEKLIHDVIQGESHNFVRRDELEEAWRIFDPLLRKLEVEEERVPERYVFGSRGPLKADELIDRLGYRRYTVTGVPGFAEDDFD</sequence>
<dbReference type="HAMAP" id="MF_00966">
    <property type="entry name" value="G6PD"/>
    <property type="match status" value="1"/>
</dbReference>
<evidence type="ECO:0000256" key="5">
    <source>
        <dbReference type="ARBA" id="ARBA00023277"/>
    </source>
</evidence>
<comment type="similarity">
    <text evidence="6">Belongs to the glucose-6-phosphate dehydrogenase family.</text>
</comment>
<dbReference type="InterPro" id="IPR022675">
    <property type="entry name" value="G6P_DH_C"/>
</dbReference>
<dbReference type="Pfam" id="PF02781">
    <property type="entry name" value="G6PD_C"/>
    <property type="match status" value="1"/>
</dbReference>
<organism evidence="10">
    <name type="scientific">Alexandrium monilatum</name>
    <dbReference type="NCBI Taxonomy" id="311494"/>
    <lineage>
        <taxon>Eukaryota</taxon>
        <taxon>Sar</taxon>
        <taxon>Alveolata</taxon>
        <taxon>Dinophyceae</taxon>
        <taxon>Gonyaulacales</taxon>
        <taxon>Pyrocystaceae</taxon>
        <taxon>Alexandrium</taxon>
    </lineage>
</organism>
<comment type="function">
    <text evidence="6">Catalyzes the rate-limiting step of the oxidative pentose-phosphate pathway, which represents a route for the dissimilation of carbohydrates besides glycolysis.</text>
</comment>
<dbReference type="EMBL" id="HBNR01073252">
    <property type="protein sequence ID" value="CAE4649268.1"/>
    <property type="molecule type" value="Transcribed_RNA"/>
</dbReference>